<dbReference type="AlphaFoldDB" id="A0A6A5R8V0"/>
<gene>
    <name evidence="1" type="ORF">M421DRAFT_426188</name>
</gene>
<keyword evidence="2" id="KW-1185">Reference proteome</keyword>
<dbReference type="GeneID" id="54351993"/>
<evidence type="ECO:0000313" key="2">
    <source>
        <dbReference type="Proteomes" id="UP000800082"/>
    </source>
</evidence>
<dbReference type="OrthoDB" id="3739793at2759"/>
<sequence length="429" mass="50157">MAIFNDLAVELQEAIWKLVLPASRGVHWVEVDGIPHDPEFIRDSIRMTQWYKFDRIPETYSDVYHVRGENPEFNIRVRANEAEESSPFFRHLLTTVPAVFGRPGPDEENQKLQIDLVDEIAYTSRCRQLSTYNQITTLLSLCRLSRNIARRYIRDNRKCSWSIRRSMGVSYRPRPIKVWEAQYSGDKIPPVSRDHASWQVLRPQIHALDLVVFRLHDSQGRATSLLKHAPWQYWIEQFTHDTTFACFDRVGIEWHPSWGTVGGRGELRPGNVQAFIRTMVVSHSPATLYWLVDGVPRPDWNCYPLVVRDIFSRRMAQQEGAVLEHLNEHWKLKPEDHAAFSDHHLGQEFEANGRRYYIVFVVLHQFDEEERDELNKAGLGWRGPFPGSAALWPEALREPVRHAYDIHREGWANLGTYKSHTYILSWEPI</sequence>
<reference evidence="1" key="1">
    <citation type="journal article" date="2020" name="Stud. Mycol.">
        <title>101 Dothideomycetes genomes: a test case for predicting lifestyles and emergence of pathogens.</title>
        <authorList>
            <person name="Haridas S."/>
            <person name="Albert R."/>
            <person name="Binder M."/>
            <person name="Bloem J."/>
            <person name="Labutti K."/>
            <person name="Salamov A."/>
            <person name="Andreopoulos B."/>
            <person name="Baker S."/>
            <person name="Barry K."/>
            <person name="Bills G."/>
            <person name="Bluhm B."/>
            <person name="Cannon C."/>
            <person name="Castanera R."/>
            <person name="Culley D."/>
            <person name="Daum C."/>
            <person name="Ezra D."/>
            <person name="Gonzalez J."/>
            <person name="Henrissat B."/>
            <person name="Kuo A."/>
            <person name="Liang C."/>
            <person name="Lipzen A."/>
            <person name="Lutzoni F."/>
            <person name="Magnuson J."/>
            <person name="Mondo S."/>
            <person name="Nolan M."/>
            <person name="Ohm R."/>
            <person name="Pangilinan J."/>
            <person name="Park H.-J."/>
            <person name="Ramirez L."/>
            <person name="Alfaro M."/>
            <person name="Sun H."/>
            <person name="Tritt A."/>
            <person name="Yoshinaga Y."/>
            <person name="Zwiers L.-H."/>
            <person name="Turgeon B."/>
            <person name="Goodwin S."/>
            <person name="Spatafora J."/>
            <person name="Crous P."/>
            <person name="Grigoriev I."/>
        </authorList>
    </citation>
    <scope>NUCLEOTIDE SEQUENCE</scope>
    <source>
        <strain evidence="1">CBS 183.55</strain>
    </source>
</reference>
<dbReference type="RefSeq" id="XP_033443339.1">
    <property type="nucleotide sequence ID" value="XM_033594325.1"/>
</dbReference>
<organism evidence="1 2">
    <name type="scientific">Didymella exigua CBS 183.55</name>
    <dbReference type="NCBI Taxonomy" id="1150837"/>
    <lineage>
        <taxon>Eukaryota</taxon>
        <taxon>Fungi</taxon>
        <taxon>Dikarya</taxon>
        <taxon>Ascomycota</taxon>
        <taxon>Pezizomycotina</taxon>
        <taxon>Dothideomycetes</taxon>
        <taxon>Pleosporomycetidae</taxon>
        <taxon>Pleosporales</taxon>
        <taxon>Pleosporineae</taxon>
        <taxon>Didymellaceae</taxon>
        <taxon>Didymella</taxon>
    </lineage>
</organism>
<accession>A0A6A5R8V0</accession>
<dbReference type="Proteomes" id="UP000800082">
    <property type="component" value="Unassembled WGS sequence"/>
</dbReference>
<name>A0A6A5R8V0_9PLEO</name>
<evidence type="ECO:0000313" key="1">
    <source>
        <dbReference type="EMBL" id="KAF1923086.1"/>
    </source>
</evidence>
<proteinExistence type="predicted"/>
<dbReference type="EMBL" id="ML979010">
    <property type="protein sequence ID" value="KAF1923086.1"/>
    <property type="molecule type" value="Genomic_DNA"/>
</dbReference>
<protein>
    <submittedName>
        <fullName evidence="1">Uncharacterized protein</fullName>
    </submittedName>
</protein>
<feature type="non-terminal residue" evidence="1">
    <location>
        <position position="429"/>
    </location>
</feature>